<dbReference type="SUPFAM" id="SSF56784">
    <property type="entry name" value="HAD-like"/>
    <property type="match status" value="1"/>
</dbReference>
<dbReference type="InterPro" id="IPR000150">
    <property type="entry name" value="Cof"/>
</dbReference>
<dbReference type="AlphaFoldDB" id="A0A5C8KBR0"/>
<evidence type="ECO:0000313" key="2">
    <source>
        <dbReference type="Proteomes" id="UP000321926"/>
    </source>
</evidence>
<dbReference type="NCBIfam" id="TIGR01484">
    <property type="entry name" value="HAD-SF-IIB"/>
    <property type="match status" value="1"/>
</dbReference>
<proteinExistence type="predicted"/>
<evidence type="ECO:0000313" key="1">
    <source>
        <dbReference type="EMBL" id="TXK47927.1"/>
    </source>
</evidence>
<reference evidence="1 2" key="1">
    <citation type="submission" date="2019-08" db="EMBL/GenBank/DDBJ databases">
        <authorList>
            <person name="Shi S."/>
        </authorList>
    </citation>
    <scope>NUCLEOTIDE SEQUENCE [LARGE SCALE GENOMIC DNA]</scope>
    <source>
        <strain evidence="1 2">GY10130</strain>
    </source>
</reference>
<dbReference type="CDD" id="cd07516">
    <property type="entry name" value="HAD_Pase"/>
    <property type="match status" value="1"/>
</dbReference>
<dbReference type="GO" id="GO:0016791">
    <property type="term" value="F:phosphatase activity"/>
    <property type="evidence" value="ECO:0007669"/>
    <property type="project" value="TreeGrafter"/>
</dbReference>
<dbReference type="Gene3D" id="3.40.50.1000">
    <property type="entry name" value="HAD superfamily/HAD-like"/>
    <property type="match status" value="1"/>
</dbReference>
<dbReference type="SFLD" id="SFLDS00003">
    <property type="entry name" value="Haloacid_Dehalogenase"/>
    <property type="match status" value="1"/>
</dbReference>
<dbReference type="EMBL" id="VRTY01000026">
    <property type="protein sequence ID" value="TXK47927.1"/>
    <property type="molecule type" value="Genomic_DNA"/>
</dbReference>
<protein>
    <submittedName>
        <fullName evidence="1">HAD family phosphatase</fullName>
    </submittedName>
</protein>
<dbReference type="Gene3D" id="3.30.1240.10">
    <property type="match status" value="1"/>
</dbReference>
<dbReference type="PANTHER" id="PTHR10000:SF8">
    <property type="entry name" value="HAD SUPERFAMILY HYDROLASE-LIKE, TYPE 3"/>
    <property type="match status" value="1"/>
</dbReference>
<dbReference type="GO" id="GO:0005829">
    <property type="term" value="C:cytosol"/>
    <property type="evidence" value="ECO:0007669"/>
    <property type="project" value="TreeGrafter"/>
</dbReference>
<sequence>MTYRAICTDIDGTLLDSRRELSPRTIAAFKKLDKSIPVILASSRMPSALRHLQRELGILDHPMICFNGGYVLIYEGNNLAPIVVDTVEIPVAICADILLRSRQTDIHVSLYVEDLWYAPQMDQWTEREERITKVSPTIAELESLLSGWQEANTGAHKVMCMGPENEISAMQEALEKTYGEQLHIYRSKDTYLEIAPRAISKASALEMILKDKFDIPMKDVVAFGDNYNDIEMLQAVGLGIAVGNARNEVKAVANEITLPNKEDGVAVAIEKHFLSK</sequence>
<keyword evidence="2" id="KW-1185">Reference proteome</keyword>
<dbReference type="InterPro" id="IPR006379">
    <property type="entry name" value="HAD-SF_hydro_IIB"/>
</dbReference>
<dbReference type="Pfam" id="PF08282">
    <property type="entry name" value="Hydrolase_3"/>
    <property type="match status" value="1"/>
</dbReference>
<dbReference type="NCBIfam" id="TIGR00099">
    <property type="entry name" value="Cof-subfamily"/>
    <property type="match status" value="1"/>
</dbReference>
<dbReference type="OrthoDB" id="9814970at2"/>
<dbReference type="RefSeq" id="WP_147921348.1">
    <property type="nucleotide sequence ID" value="NZ_VRTY01000026.1"/>
</dbReference>
<dbReference type="GO" id="GO:0000287">
    <property type="term" value="F:magnesium ion binding"/>
    <property type="evidence" value="ECO:0007669"/>
    <property type="project" value="TreeGrafter"/>
</dbReference>
<dbReference type="Proteomes" id="UP000321926">
    <property type="component" value="Unassembled WGS sequence"/>
</dbReference>
<dbReference type="InterPro" id="IPR023214">
    <property type="entry name" value="HAD_sf"/>
</dbReference>
<comment type="caution">
    <text evidence="1">The sequence shown here is derived from an EMBL/GenBank/DDBJ whole genome shotgun (WGS) entry which is preliminary data.</text>
</comment>
<organism evidence="1 2">
    <name type="scientific">Pontibacter qinzhouensis</name>
    <dbReference type="NCBI Taxonomy" id="2603253"/>
    <lineage>
        <taxon>Bacteria</taxon>
        <taxon>Pseudomonadati</taxon>
        <taxon>Bacteroidota</taxon>
        <taxon>Cytophagia</taxon>
        <taxon>Cytophagales</taxon>
        <taxon>Hymenobacteraceae</taxon>
        <taxon>Pontibacter</taxon>
    </lineage>
</organism>
<dbReference type="InterPro" id="IPR036412">
    <property type="entry name" value="HAD-like_sf"/>
</dbReference>
<dbReference type="SFLD" id="SFLDG01140">
    <property type="entry name" value="C2.B:_Phosphomannomutase_and_P"/>
    <property type="match status" value="1"/>
</dbReference>
<dbReference type="PANTHER" id="PTHR10000">
    <property type="entry name" value="PHOSPHOSERINE PHOSPHATASE"/>
    <property type="match status" value="1"/>
</dbReference>
<gene>
    <name evidence="1" type="ORF">FVR03_08650</name>
</gene>
<name>A0A5C8KBR0_9BACT</name>
<accession>A0A5C8KBR0</accession>